<reference evidence="22 23" key="1">
    <citation type="journal article" date="2018" name="MBio">
        <title>Comparative Genomics Reveals the Core Gene Toolbox for the Fungus-Insect Symbiosis.</title>
        <authorList>
            <person name="Wang Y."/>
            <person name="Stata M."/>
            <person name="Wang W."/>
            <person name="Stajich J.E."/>
            <person name="White M.M."/>
            <person name="Moncalvo J.M."/>
        </authorList>
    </citation>
    <scope>NUCLEOTIDE SEQUENCE [LARGE SCALE GENOMIC DNA]</scope>
    <source>
        <strain evidence="22 23">AUS-77-4</strain>
    </source>
</reference>
<feature type="region of interest" description="Disordered" evidence="19">
    <location>
        <begin position="230"/>
        <end position="260"/>
    </location>
</feature>
<accession>A0A2T9YYQ3</accession>
<dbReference type="GO" id="GO:0004806">
    <property type="term" value="F:triacylglycerol lipase activity"/>
    <property type="evidence" value="ECO:0007669"/>
    <property type="project" value="UniProtKB-EC"/>
</dbReference>
<dbReference type="PANTHER" id="PTHR47175">
    <property type="entry name" value="LIPASE ATG15-RELATED"/>
    <property type="match status" value="1"/>
</dbReference>
<dbReference type="GO" id="GO:0032585">
    <property type="term" value="C:multivesicular body membrane"/>
    <property type="evidence" value="ECO:0007669"/>
    <property type="project" value="UniProtKB-SubCell"/>
</dbReference>
<keyword evidence="11" id="KW-0735">Signal-anchor</keyword>
<keyword evidence="12 20" id="KW-1133">Transmembrane helix</keyword>
<name>A0A2T9YYQ3_9FUNG</name>
<evidence type="ECO:0000256" key="3">
    <source>
        <dbReference type="ARBA" id="ARBA00004343"/>
    </source>
</evidence>
<comment type="caution">
    <text evidence="22">The sequence shown here is derived from an EMBL/GenBank/DDBJ whole genome shotgun (WGS) entry which is preliminary data.</text>
</comment>
<gene>
    <name evidence="22" type="ORF">BB559_002025</name>
</gene>
<dbReference type="GO" id="GO:0004620">
    <property type="term" value="F:phospholipase activity"/>
    <property type="evidence" value="ECO:0007669"/>
    <property type="project" value="TreeGrafter"/>
</dbReference>
<organism evidence="22 23">
    <name type="scientific">Furculomyces boomerangus</name>
    <dbReference type="NCBI Taxonomy" id="61424"/>
    <lineage>
        <taxon>Eukaryota</taxon>
        <taxon>Fungi</taxon>
        <taxon>Fungi incertae sedis</taxon>
        <taxon>Zoopagomycota</taxon>
        <taxon>Kickxellomycotina</taxon>
        <taxon>Harpellomycetes</taxon>
        <taxon>Harpellales</taxon>
        <taxon>Harpellaceae</taxon>
        <taxon>Furculomyces</taxon>
    </lineage>
</organism>
<evidence type="ECO:0000256" key="7">
    <source>
        <dbReference type="ARBA" id="ARBA00022692"/>
    </source>
</evidence>
<evidence type="ECO:0000256" key="15">
    <source>
        <dbReference type="ARBA" id="ARBA00023136"/>
    </source>
</evidence>
<dbReference type="STRING" id="61424.A0A2T9YYQ3"/>
<keyword evidence="9" id="KW-0378">Hydrolase</keyword>
<dbReference type="Pfam" id="PF01764">
    <property type="entry name" value="Lipase_3"/>
    <property type="match status" value="1"/>
</dbReference>
<dbReference type="CDD" id="cd00519">
    <property type="entry name" value="Lipase_3"/>
    <property type="match status" value="1"/>
</dbReference>
<evidence type="ECO:0000256" key="19">
    <source>
        <dbReference type="SAM" id="MobiDB-lite"/>
    </source>
</evidence>
<keyword evidence="16" id="KW-0325">Glycoprotein</keyword>
<comment type="catalytic activity">
    <reaction evidence="1">
        <text>a triacylglycerol + H2O = a diacylglycerol + a fatty acid + H(+)</text>
        <dbReference type="Rhea" id="RHEA:12044"/>
        <dbReference type="ChEBI" id="CHEBI:15377"/>
        <dbReference type="ChEBI" id="CHEBI:15378"/>
        <dbReference type="ChEBI" id="CHEBI:17855"/>
        <dbReference type="ChEBI" id="CHEBI:18035"/>
        <dbReference type="ChEBI" id="CHEBI:28868"/>
        <dbReference type="EC" id="3.1.1.3"/>
    </reaction>
</comment>
<keyword evidence="15 20" id="KW-0472">Membrane</keyword>
<dbReference type="GO" id="GO:0034496">
    <property type="term" value="P:multivesicular body membrane disassembly"/>
    <property type="evidence" value="ECO:0007669"/>
    <property type="project" value="TreeGrafter"/>
</dbReference>
<keyword evidence="8" id="KW-0967">Endosome</keyword>
<dbReference type="OrthoDB" id="58570at2759"/>
<evidence type="ECO:0000259" key="21">
    <source>
        <dbReference type="Pfam" id="PF01764"/>
    </source>
</evidence>
<evidence type="ECO:0000256" key="6">
    <source>
        <dbReference type="ARBA" id="ARBA00013279"/>
    </source>
</evidence>
<keyword evidence="13" id="KW-0072">Autophagy</keyword>
<keyword evidence="23" id="KW-1185">Reference proteome</keyword>
<comment type="similarity">
    <text evidence="4">Belongs to the AB hydrolase superfamily. Lipase family.</text>
</comment>
<keyword evidence="10" id="KW-0442">Lipid degradation</keyword>
<comment type="subunit">
    <text evidence="5">Binds to both phosphatidylinositol (PI) and phosphatidylinositol 3,5-bisphosphate (PIP2).</text>
</comment>
<dbReference type="SUPFAM" id="SSF53474">
    <property type="entry name" value="alpha/beta-Hydrolases"/>
    <property type="match status" value="1"/>
</dbReference>
<evidence type="ECO:0000256" key="10">
    <source>
        <dbReference type="ARBA" id="ARBA00022963"/>
    </source>
</evidence>
<dbReference type="InterPro" id="IPR050805">
    <property type="entry name" value="ATG15_Lipase"/>
</dbReference>
<evidence type="ECO:0000256" key="20">
    <source>
        <dbReference type="SAM" id="Phobius"/>
    </source>
</evidence>
<dbReference type="GO" id="GO:0005775">
    <property type="term" value="C:vacuolar lumen"/>
    <property type="evidence" value="ECO:0007669"/>
    <property type="project" value="TreeGrafter"/>
</dbReference>
<feature type="compositionally biased region" description="Basic and acidic residues" evidence="19">
    <location>
        <begin position="230"/>
        <end position="258"/>
    </location>
</feature>
<evidence type="ECO:0000256" key="5">
    <source>
        <dbReference type="ARBA" id="ARBA00011137"/>
    </source>
</evidence>
<keyword evidence="14" id="KW-0443">Lipid metabolism</keyword>
<evidence type="ECO:0000256" key="12">
    <source>
        <dbReference type="ARBA" id="ARBA00022989"/>
    </source>
</evidence>
<proteinExistence type="inferred from homology"/>
<keyword evidence="7 20" id="KW-0812">Transmembrane</keyword>
<dbReference type="Proteomes" id="UP000245699">
    <property type="component" value="Unassembled WGS sequence"/>
</dbReference>
<dbReference type="GO" id="GO:0046461">
    <property type="term" value="P:neutral lipid catabolic process"/>
    <property type="evidence" value="ECO:0007669"/>
    <property type="project" value="TreeGrafter"/>
</dbReference>
<dbReference type="InterPro" id="IPR002921">
    <property type="entry name" value="Fungal_lipase-type"/>
</dbReference>
<sequence>MKEYKPIKKSEGCCIRNKNRIFGLKKLLFSFSLISIGLISFVTIFNVETQGIIEGSSANIKVKRQDQAHDLSLVEIYVQEKPSREYLERYFESNQNGNNGDSEKSFNKNQFLRLKRWKLKKSNDKHKFDFGNDIINNPLTRYYINLFKRKPHDSTLSTRQDKMDFDKAKPMYQDHFGVYQTKTHLFNNKNFSGSENEILQSHFEFLSSEHGKSKSFWTLNEKSDLISTRNKFDSHNNKRDEDIPTSDKDSGQDLKDGLKMPNMNDKNTIINFAKMAANSYTPNSNEEWETLDNGWVTESDFGWDSNGLRGHVFATENNDTIVIAFKGTSLNLPTLDRTTAPKDKHNDNLLFSCCCGRTILFWRDTCRCKKLFSKCDSSCVKKVLEDNDLYVHAGAKIVADVSKRYPNSLIMLTGHSLGAAIATISGLTFGFPAVGFGSPGDMLAAKRLGIPMPENMDFDKVPIYHIGNSADPVFMGDCNGITSLCHLLGYQLETKCHLGRTSTLDTKKYLNWRLFIQHHEMSQLIKALEQWETERINVPISEYKFDPNCQDCGTWNFV</sequence>
<evidence type="ECO:0000313" key="23">
    <source>
        <dbReference type="Proteomes" id="UP000245699"/>
    </source>
</evidence>
<evidence type="ECO:0000256" key="8">
    <source>
        <dbReference type="ARBA" id="ARBA00022753"/>
    </source>
</evidence>
<evidence type="ECO:0000256" key="17">
    <source>
        <dbReference type="ARBA" id="ARBA00024663"/>
    </source>
</evidence>
<evidence type="ECO:0000256" key="18">
    <source>
        <dbReference type="ARBA" id="ARBA00029828"/>
    </source>
</evidence>
<dbReference type="GO" id="GO:0034727">
    <property type="term" value="P:piecemeal microautophagy of the nucleus"/>
    <property type="evidence" value="ECO:0007669"/>
    <property type="project" value="TreeGrafter"/>
</dbReference>
<comment type="function">
    <text evidence="17">Lipase which is essential for lysis of subvacuolar cytoplasm to vacuole targeted bodies and intravacuolar autophagic bodies. Involved in the lysis of intravacuolar multivesicular body (MVB) vesicles. The intravacuolar membrane disintegration by ATG15 is critical to life span extension.</text>
</comment>
<dbReference type="PANTHER" id="PTHR47175:SF2">
    <property type="entry name" value="LIPASE ATG15-RELATED"/>
    <property type="match status" value="1"/>
</dbReference>
<evidence type="ECO:0000256" key="1">
    <source>
        <dbReference type="ARBA" id="ARBA00001024"/>
    </source>
</evidence>
<evidence type="ECO:0000313" key="22">
    <source>
        <dbReference type="EMBL" id="PVU97475.1"/>
    </source>
</evidence>
<dbReference type="Gene3D" id="3.40.50.1820">
    <property type="entry name" value="alpha/beta hydrolase"/>
    <property type="match status" value="1"/>
</dbReference>
<dbReference type="EC" id="3.1.1.3" evidence="6"/>
<evidence type="ECO:0000256" key="4">
    <source>
        <dbReference type="ARBA" id="ARBA00010701"/>
    </source>
</evidence>
<evidence type="ECO:0000256" key="14">
    <source>
        <dbReference type="ARBA" id="ARBA00023098"/>
    </source>
</evidence>
<evidence type="ECO:0000256" key="11">
    <source>
        <dbReference type="ARBA" id="ARBA00022968"/>
    </source>
</evidence>
<feature type="domain" description="Fungal lipase-type" evidence="21">
    <location>
        <begin position="397"/>
        <end position="427"/>
    </location>
</feature>
<evidence type="ECO:0000256" key="16">
    <source>
        <dbReference type="ARBA" id="ARBA00023180"/>
    </source>
</evidence>
<dbReference type="AlphaFoldDB" id="A0A2T9YYQ3"/>
<dbReference type="GO" id="GO:0006660">
    <property type="term" value="P:phosphatidylserine catabolic process"/>
    <property type="evidence" value="ECO:0007669"/>
    <property type="project" value="TreeGrafter"/>
</dbReference>
<feature type="transmembrane region" description="Helical" evidence="20">
    <location>
        <begin position="27"/>
        <end position="47"/>
    </location>
</feature>
<comment type="subcellular location">
    <subcellularLocation>
        <location evidence="3">Endosome</location>
        <location evidence="3">Multivesicular body membrane</location>
        <topology evidence="3">Single-pass type II membrane protein</topology>
    </subcellularLocation>
    <subcellularLocation>
        <location evidence="2">Prevacuolar compartment membrane</location>
        <topology evidence="2">Single-pass type II membrane protein</topology>
    </subcellularLocation>
</comment>
<protein>
    <recommendedName>
        <fullName evidence="6">triacylglycerol lipase</fullName>
        <ecNumber evidence="6">3.1.1.3</ecNumber>
    </recommendedName>
    <alternativeName>
        <fullName evidence="18">Autophagy-related protein 15</fullName>
    </alternativeName>
</protein>
<evidence type="ECO:0000256" key="2">
    <source>
        <dbReference type="ARBA" id="ARBA00004270"/>
    </source>
</evidence>
<dbReference type="InterPro" id="IPR029058">
    <property type="entry name" value="AB_hydrolase_fold"/>
</dbReference>
<evidence type="ECO:0000256" key="13">
    <source>
        <dbReference type="ARBA" id="ARBA00023006"/>
    </source>
</evidence>
<evidence type="ECO:0000256" key="9">
    <source>
        <dbReference type="ARBA" id="ARBA00022801"/>
    </source>
</evidence>
<dbReference type="EMBL" id="MBFT01000106">
    <property type="protein sequence ID" value="PVU97475.1"/>
    <property type="molecule type" value="Genomic_DNA"/>
</dbReference>